<dbReference type="GO" id="GO:0008643">
    <property type="term" value="P:carbohydrate transport"/>
    <property type="evidence" value="ECO:0007669"/>
    <property type="project" value="InterPro"/>
</dbReference>
<feature type="signal peptide" evidence="1">
    <location>
        <begin position="1"/>
        <end position="22"/>
    </location>
</feature>
<evidence type="ECO:0000256" key="1">
    <source>
        <dbReference type="SAM" id="SignalP"/>
    </source>
</evidence>
<dbReference type="KEGG" id="vos:KNV97_07255"/>
<dbReference type="RefSeq" id="WP_218562805.1">
    <property type="nucleotide sequence ID" value="NZ_CP076643.1"/>
</dbReference>
<feature type="chain" id="PRO_5037538519" description="Transcriptional regulator" evidence="1">
    <location>
        <begin position="23"/>
        <end position="287"/>
    </location>
</feature>
<keyword evidence="3" id="KW-1185">Reference proteome</keyword>
<dbReference type="InterPro" id="IPR010794">
    <property type="entry name" value="MalM"/>
</dbReference>
<proteinExistence type="predicted"/>
<dbReference type="AlphaFoldDB" id="A0A975UBM2"/>
<evidence type="ECO:0000313" key="2">
    <source>
        <dbReference type="EMBL" id="QXO18081.1"/>
    </source>
</evidence>
<reference evidence="2" key="1">
    <citation type="submission" date="2021-06" db="EMBL/GenBank/DDBJ databases">
        <title>Vibrio nov. sp., novel gut bacterium isolated from Yellow Sea oyster.</title>
        <authorList>
            <person name="Muhammad N."/>
            <person name="Nguyen T.H."/>
            <person name="Lee Y.-J."/>
            <person name="Ko J."/>
            <person name="Kim S.-G."/>
        </authorList>
    </citation>
    <scope>NUCLEOTIDE SEQUENCE</scope>
    <source>
        <strain evidence="2">OG9-811</strain>
    </source>
</reference>
<sequence>MRRPFLISIMIASLLTACSTLSEQELDTQTNNEACCTQLTELPMTSLSVPSHKKVVMDTHLPLLPLAVLDETNNDKRVPVLTYRLVSTQPLSLMIRSYITQNSLFAPEVRVYDPDWRLIKRYSSVQFDYKPTSLQGLERIEAVITINPQKNNATYLMLSADGQALSHTIIRQHPQTLYAQTQQIIEQKQLPLTASFSEFGHIELTTSSPQNNEFLSLVSELKSVATSQNSPISVIEQPNHLLWPTYKKKIDDALKNDNVKQAAAIATQASEAGIKQAKDYLLNQLAQ</sequence>
<dbReference type="EMBL" id="CP076643">
    <property type="protein sequence ID" value="QXO18081.1"/>
    <property type="molecule type" value="Genomic_DNA"/>
</dbReference>
<dbReference type="GO" id="GO:0042597">
    <property type="term" value="C:periplasmic space"/>
    <property type="evidence" value="ECO:0007669"/>
    <property type="project" value="InterPro"/>
</dbReference>
<dbReference type="PROSITE" id="PS51257">
    <property type="entry name" value="PROKAR_LIPOPROTEIN"/>
    <property type="match status" value="1"/>
</dbReference>
<evidence type="ECO:0000313" key="3">
    <source>
        <dbReference type="Proteomes" id="UP000694232"/>
    </source>
</evidence>
<name>A0A975UBM2_9VIBR</name>
<organism evidence="2 3">
    <name type="scientific">Vibrio ostreae</name>
    <dbReference type="NCBI Taxonomy" id="2841925"/>
    <lineage>
        <taxon>Bacteria</taxon>
        <taxon>Pseudomonadati</taxon>
        <taxon>Pseudomonadota</taxon>
        <taxon>Gammaproteobacteria</taxon>
        <taxon>Vibrionales</taxon>
        <taxon>Vibrionaceae</taxon>
        <taxon>Vibrio</taxon>
    </lineage>
</organism>
<dbReference type="Pfam" id="PF07148">
    <property type="entry name" value="MalM"/>
    <property type="match status" value="1"/>
</dbReference>
<gene>
    <name evidence="2" type="ORF">KNV97_07255</name>
</gene>
<evidence type="ECO:0008006" key="4">
    <source>
        <dbReference type="Google" id="ProtNLM"/>
    </source>
</evidence>
<protein>
    <recommendedName>
        <fullName evidence="4">Transcriptional regulator</fullName>
    </recommendedName>
</protein>
<accession>A0A975UBM2</accession>
<keyword evidence="1" id="KW-0732">Signal</keyword>
<dbReference type="Proteomes" id="UP000694232">
    <property type="component" value="Chromosome 1"/>
</dbReference>